<feature type="transmembrane region" description="Helical" evidence="10">
    <location>
        <begin position="501"/>
        <end position="534"/>
    </location>
</feature>
<evidence type="ECO:0000256" key="6">
    <source>
        <dbReference type="ARBA" id="ARBA00022692"/>
    </source>
</evidence>
<name>A0AAD2H0I7_9AGAR</name>
<evidence type="ECO:0000256" key="4">
    <source>
        <dbReference type="ARBA" id="ARBA00012483"/>
    </source>
</evidence>
<dbReference type="GO" id="GO:0012505">
    <property type="term" value="C:endomembrane system"/>
    <property type="evidence" value="ECO:0007669"/>
    <property type="project" value="UniProtKB-SubCell"/>
</dbReference>
<dbReference type="GO" id="GO:0061630">
    <property type="term" value="F:ubiquitin protein ligase activity"/>
    <property type="evidence" value="ECO:0007669"/>
    <property type="project" value="UniProtKB-EC"/>
</dbReference>
<feature type="domain" description="SWEET-like" evidence="11">
    <location>
        <begin position="501"/>
        <end position="615"/>
    </location>
</feature>
<evidence type="ECO:0000256" key="10">
    <source>
        <dbReference type="SAM" id="Phobius"/>
    </source>
</evidence>
<protein>
    <recommendedName>
        <fullName evidence="4">RING-type E3 ubiquitin transferase</fullName>
        <ecNumber evidence="4">2.3.2.27</ecNumber>
    </recommendedName>
</protein>
<feature type="transmembrane region" description="Helical" evidence="10">
    <location>
        <begin position="584"/>
        <end position="602"/>
    </location>
</feature>
<keyword evidence="5" id="KW-0808">Transferase</keyword>
<evidence type="ECO:0000256" key="8">
    <source>
        <dbReference type="ARBA" id="ARBA00022989"/>
    </source>
</evidence>
<evidence type="ECO:0000256" key="1">
    <source>
        <dbReference type="ARBA" id="ARBA00000900"/>
    </source>
</evidence>
<accession>A0AAD2H0I7</accession>
<evidence type="ECO:0000256" key="3">
    <source>
        <dbReference type="ARBA" id="ARBA00004906"/>
    </source>
</evidence>
<feature type="transmembrane region" description="Helical" evidence="10">
    <location>
        <begin position="554"/>
        <end position="572"/>
    </location>
</feature>
<feature type="transmembrane region" description="Helical" evidence="10">
    <location>
        <begin position="350"/>
        <end position="368"/>
    </location>
</feature>
<dbReference type="EMBL" id="CAVNYO010000129">
    <property type="protein sequence ID" value="CAK5267629.1"/>
    <property type="molecule type" value="Genomic_DNA"/>
</dbReference>
<dbReference type="AlphaFoldDB" id="A0AAD2H0I7"/>
<evidence type="ECO:0000256" key="5">
    <source>
        <dbReference type="ARBA" id="ARBA00022679"/>
    </source>
</evidence>
<dbReference type="InterPro" id="IPR021319">
    <property type="entry name" value="DUF2921"/>
</dbReference>
<dbReference type="EC" id="2.3.2.27" evidence="4"/>
<comment type="subcellular location">
    <subcellularLocation>
        <location evidence="2">Endomembrane system</location>
        <topology evidence="2">Multi-pass membrane protein</topology>
    </subcellularLocation>
</comment>
<organism evidence="12 13">
    <name type="scientific">Mycena citricolor</name>
    <dbReference type="NCBI Taxonomy" id="2018698"/>
    <lineage>
        <taxon>Eukaryota</taxon>
        <taxon>Fungi</taxon>
        <taxon>Dikarya</taxon>
        <taxon>Basidiomycota</taxon>
        <taxon>Agaricomycotina</taxon>
        <taxon>Agaricomycetes</taxon>
        <taxon>Agaricomycetidae</taxon>
        <taxon>Agaricales</taxon>
        <taxon>Marasmiineae</taxon>
        <taxon>Mycenaceae</taxon>
        <taxon>Mycena</taxon>
    </lineage>
</organism>
<keyword evidence="13" id="KW-1185">Reference proteome</keyword>
<keyword evidence="7" id="KW-0833">Ubl conjugation pathway</keyword>
<evidence type="ECO:0000313" key="13">
    <source>
        <dbReference type="Proteomes" id="UP001295794"/>
    </source>
</evidence>
<proteinExistence type="predicted"/>
<evidence type="ECO:0000259" key="11">
    <source>
        <dbReference type="Pfam" id="PF11145"/>
    </source>
</evidence>
<keyword evidence="9 10" id="KW-0472">Membrane</keyword>
<comment type="catalytic activity">
    <reaction evidence="1">
        <text>S-ubiquitinyl-[E2 ubiquitin-conjugating enzyme]-L-cysteine + [acceptor protein]-L-lysine = [E2 ubiquitin-conjugating enzyme]-L-cysteine + N(6)-ubiquitinyl-[acceptor protein]-L-lysine.</text>
        <dbReference type="EC" id="2.3.2.27"/>
    </reaction>
</comment>
<sequence length="667" mass="73463">MEHPNPTREDQEPEAANGQRRNSVPHFIFISFMLFLLTNHNGDEFLAKHQYQDALQTLEHQLGNYSAWMNGTASNFSLPEQSPAIPALLSYFNLSNAALDIKHSSYYSNSTGTFHGDVSFYNITPPYLNATAPGALTPLATQYMGATNMSEVALKLGNWNFSASDKVAISLAEKAQLSGTALIHGKLELTDSINERDLRLEFEGIHYPENGTMYAIAEGIGQHVDIRYLPSIVPASSRNHTAHVVEPELASRVAKLRNLIDAGVIEPEAAADDSAKTECSFSLYLSLDPVKVPERLLRELEAETQHPTGAWTVTPPAMTLRGLLLSRNCGIVYQFHKTDGVGLHSLFRKLTTYAGTTAITYLVMLVLLSRQMQRSRTPSGISRLSFWTFLVQATVDSLSFAGHTVFALVASGTPSLSLIAPAFLACVLFAHEAQFAMLIQQFQAPENAPAPVPVVDSPAPEIGSPQPTVSPPAVQPVAPPAQPSFLAFLIHHLRTDPQLRLWILLFAFLTLIVHTILSATMSMIFVVVSYSSLWLPQIVRSVQRGRSSGLANEYLIGTTVCRLYMLLYFLLCPKNVLDIEPRPWVIILVLLICTQMLVVMLQDTGLGPTFFLPRSVRIPRCTVHMLMELVVWGRTALRLSSSFSKPRRGVGAVLVGRLLHLHGCHHG</sequence>
<keyword evidence="6 10" id="KW-0812">Transmembrane</keyword>
<reference evidence="12" key="1">
    <citation type="submission" date="2023-11" db="EMBL/GenBank/DDBJ databases">
        <authorList>
            <person name="De Vega J J."/>
            <person name="De Vega J J."/>
        </authorList>
    </citation>
    <scope>NUCLEOTIDE SEQUENCE</scope>
</reference>
<evidence type="ECO:0000256" key="9">
    <source>
        <dbReference type="ARBA" id="ARBA00023136"/>
    </source>
</evidence>
<dbReference type="Pfam" id="PF11145">
    <property type="entry name" value="DUF2921"/>
    <property type="match status" value="1"/>
</dbReference>
<evidence type="ECO:0000313" key="12">
    <source>
        <dbReference type="EMBL" id="CAK5267629.1"/>
    </source>
</evidence>
<evidence type="ECO:0000256" key="2">
    <source>
        <dbReference type="ARBA" id="ARBA00004127"/>
    </source>
</evidence>
<dbReference type="Proteomes" id="UP001295794">
    <property type="component" value="Unassembled WGS sequence"/>
</dbReference>
<gene>
    <name evidence="12" type="ORF">MYCIT1_LOCUS10314</name>
</gene>
<evidence type="ECO:0000256" key="7">
    <source>
        <dbReference type="ARBA" id="ARBA00022786"/>
    </source>
</evidence>
<keyword evidence="8 10" id="KW-1133">Transmembrane helix</keyword>
<comment type="caution">
    <text evidence="12">The sequence shown here is derived from an EMBL/GenBank/DDBJ whole genome shotgun (WGS) entry which is preliminary data.</text>
</comment>
<comment type="pathway">
    <text evidence="3">Protein modification; protein ubiquitination.</text>
</comment>